<dbReference type="AlphaFoldDB" id="A0A4Y4CYA5"/>
<comment type="caution">
    <text evidence="10">The sequence shown here is derived from an EMBL/GenBank/DDBJ whole genome shotgun (WGS) entry which is preliminary data.</text>
</comment>
<dbReference type="GO" id="GO:0005886">
    <property type="term" value="C:plasma membrane"/>
    <property type="evidence" value="ECO:0007669"/>
    <property type="project" value="UniProtKB-SubCell"/>
</dbReference>
<organism evidence="10 11">
    <name type="scientific">Zoogloea ramigera</name>
    <dbReference type="NCBI Taxonomy" id="350"/>
    <lineage>
        <taxon>Bacteria</taxon>
        <taxon>Pseudomonadati</taxon>
        <taxon>Pseudomonadota</taxon>
        <taxon>Betaproteobacteria</taxon>
        <taxon>Rhodocyclales</taxon>
        <taxon>Zoogloeaceae</taxon>
        <taxon>Zoogloea</taxon>
    </lineage>
</organism>
<dbReference type="RefSeq" id="WP_141352818.1">
    <property type="nucleotide sequence ID" value="NZ_BJNV01000045.1"/>
</dbReference>
<name>A0A4Y4CYA5_ZOORA</name>
<evidence type="ECO:0000313" key="11">
    <source>
        <dbReference type="Proteomes" id="UP000318422"/>
    </source>
</evidence>
<dbReference type="GO" id="GO:0009236">
    <property type="term" value="P:cobalamin biosynthetic process"/>
    <property type="evidence" value="ECO:0007669"/>
    <property type="project" value="UniProtKB-UniRule"/>
</dbReference>
<evidence type="ECO:0000256" key="4">
    <source>
        <dbReference type="ARBA" id="ARBA00022475"/>
    </source>
</evidence>
<evidence type="ECO:0000256" key="2">
    <source>
        <dbReference type="ARBA" id="ARBA00004953"/>
    </source>
</evidence>
<feature type="transmembrane region" description="Helical" evidence="9">
    <location>
        <begin position="149"/>
        <end position="168"/>
    </location>
</feature>
<keyword evidence="6 9" id="KW-0812">Transmembrane</keyword>
<comment type="pathway">
    <text evidence="2 9">Cofactor biosynthesis; adenosylcobalamin biosynthesis.</text>
</comment>
<evidence type="ECO:0000256" key="5">
    <source>
        <dbReference type="ARBA" id="ARBA00022573"/>
    </source>
</evidence>
<sequence>MTLFSLIIALLIEQLRPLPAARVVQAPLKMFARFLEDRFNDGDARHGAVAWWVAILSACLVTALIYFLLLSLHPLLGVVFNVLVLYLTMGFRQVSHFFTDIQLALRMGELPRARQLIGEWRGASHDQSGSSEVARLAIEEALLASHRNVFGVVVWFVLLPGPIGAVLYRMAAFFDEAWGQRRDEQQFGDFGDFARKAFGALDWVPVRLTAAAFSIVGDFEDGIHCWRTQANQWKSKASGILLASGGGALGVRLGMPIHESGEVLERPEMGVGDDADAEFMQSTIGLVWRTLVLVFLVLALLGVAGWVGN</sequence>
<keyword evidence="8 9" id="KW-0472">Membrane</keyword>
<comment type="similarity">
    <text evidence="3 9">Belongs to the CobD/CbiB family.</text>
</comment>
<evidence type="ECO:0000313" key="10">
    <source>
        <dbReference type="EMBL" id="GEC96474.1"/>
    </source>
</evidence>
<dbReference type="OrthoDB" id="8533534at2"/>
<gene>
    <name evidence="10" type="primary">cobD_1</name>
    <name evidence="9" type="synonym">cobD</name>
    <name evidence="10" type="ORF">ZRA01_25470</name>
</gene>
<dbReference type="GO" id="GO:0015420">
    <property type="term" value="F:ABC-type vitamin B12 transporter activity"/>
    <property type="evidence" value="ECO:0007669"/>
    <property type="project" value="UniProtKB-UniRule"/>
</dbReference>
<dbReference type="PANTHER" id="PTHR34308">
    <property type="entry name" value="COBALAMIN BIOSYNTHESIS PROTEIN CBIB"/>
    <property type="match status" value="1"/>
</dbReference>
<accession>A0A4Y4CYA5</accession>
<proteinExistence type="inferred from homology"/>
<comment type="subcellular location">
    <subcellularLocation>
        <location evidence="1 9">Cell membrane</location>
        <topology evidence="1 9">Multi-pass membrane protein</topology>
    </subcellularLocation>
</comment>
<dbReference type="EMBL" id="BJNV01000045">
    <property type="protein sequence ID" value="GEC96474.1"/>
    <property type="molecule type" value="Genomic_DNA"/>
</dbReference>
<evidence type="ECO:0000256" key="7">
    <source>
        <dbReference type="ARBA" id="ARBA00022989"/>
    </source>
</evidence>
<dbReference type="Proteomes" id="UP000318422">
    <property type="component" value="Unassembled WGS sequence"/>
</dbReference>
<dbReference type="Pfam" id="PF03186">
    <property type="entry name" value="CobD_Cbib"/>
    <property type="match status" value="1"/>
</dbReference>
<dbReference type="PANTHER" id="PTHR34308:SF1">
    <property type="entry name" value="COBALAMIN BIOSYNTHESIS PROTEIN CBIB"/>
    <property type="match status" value="1"/>
</dbReference>
<evidence type="ECO:0000256" key="9">
    <source>
        <dbReference type="HAMAP-Rule" id="MF_00024"/>
    </source>
</evidence>
<keyword evidence="4 9" id="KW-1003">Cell membrane</keyword>
<dbReference type="HAMAP" id="MF_00024">
    <property type="entry name" value="CobD_CbiB"/>
    <property type="match status" value="1"/>
</dbReference>
<evidence type="ECO:0000256" key="3">
    <source>
        <dbReference type="ARBA" id="ARBA00006263"/>
    </source>
</evidence>
<evidence type="ECO:0000256" key="1">
    <source>
        <dbReference type="ARBA" id="ARBA00004651"/>
    </source>
</evidence>
<feature type="transmembrane region" description="Helical" evidence="9">
    <location>
        <begin position="286"/>
        <end position="307"/>
    </location>
</feature>
<dbReference type="InterPro" id="IPR004485">
    <property type="entry name" value="Cobalamin_biosynth_CobD/CbiB"/>
</dbReference>
<feature type="transmembrane region" description="Helical" evidence="9">
    <location>
        <begin position="49"/>
        <end position="68"/>
    </location>
</feature>
<protein>
    <recommendedName>
        <fullName evidence="9">Cobalamin biosynthesis protein CobD</fullName>
    </recommendedName>
</protein>
<feature type="transmembrane region" description="Helical" evidence="9">
    <location>
        <begin position="75"/>
        <end position="94"/>
    </location>
</feature>
<comment type="function">
    <text evidence="9">Converts cobyric acid to cobinamide by the addition of aminopropanol on the F carboxylic group.</text>
</comment>
<dbReference type="UniPathway" id="UPA00148"/>
<comment type="caution">
    <text evidence="9">Lacks conserved residue(s) required for the propagation of feature annotation.</text>
</comment>
<keyword evidence="7 9" id="KW-1133">Transmembrane helix</keyword>
<keyword evidence="11" id="KW-1185">Reference proteome</keyword>
<evidence type="ECO:0000256" key="8">
    <source>
        <dbReference type="ARBA" id="ARBA00023136"/>
    </source>
</evidence>
<dbReference type="NCBIfam" id="NF005792">
    <property type="entry name" value="PRK07630.1"/>
    <property type="match status" value="1"/>
</dbReference>
<dbReference type="GO" id="GO:0048472">
    <property type="term" value="F:threonine-phosphate decarboxylase activity"/>
    <property type="evidence" value="ECO:0007669"/>
    <property type="project" value="InterPro"/>
</dbReference>
<evidence type="ECO:0000256" key="6">
    <source>
        <dbReference type="ARBA" id="ARBA00022692"/>
    </source>
</evidence>
<keyword evidence="5 9" id="KW-0169">Cobalamin biosynthesis</keyword>
<reference evidence="10 11" key="1">
    <citation type="submission" date="2019-06" db="EMBL/GenBank/DDBJ databases">
        <title>Whole genome shotgun sequence of Zoogloea ramigera NBRC 15342.</title>
        <authorList>
            <person name="Hosoyama A."/>
            <person name="Uohara A."/>
            <person name="Ohji S."/>
            <person name="Ichikawa N."/>
        </authorList>
    </citation>
    <scope>NUCLEOTIDE SEQUENCE [LARGE SCALE GENOMIC DNA]</scope>
    <source>
        <strain evidence="10 11">NBRC 15342</strain>
    </source>
</reference>